<sequence length="121" mass="14204">MILSVQSYKNHELVLYHAGKHNMPLHQSEVIFEELKLFLVDCLTIDKNVPNEEIDAFWHSFILHTYDYQAFCHNYLGRFIHHYPHFDKAGTAEMLSESFECRCDSGSKNTPTAYSNEPFLF</sequence>
<proteinExistence type="predicted"/>
<organism evidence="1 2">
    <name type="scientific">Chitinophaga arvensicola</name>
    <dbReference type="NCBI Taxonomy" id="29529"/>
    <lineage>
        <taxon>Bacteria</taxon>
        <taxon>Pseudomonadati</taxon>
        <taxon>Bacteroidota</taxon>
        <taxon>Chitinophagia</taxon>
        <taxon>Chitinophagales</taxon>
        <taxon>Chitinophagaceae</taxon>
        <taxon>Chitinophaga</taxon>
    </lineage>
</organism>
<evidence type="ECO:0000313" key="2">
    <source>
        <dbReference type="Proteomes" id="UP000199310"/>
    </source>
</evidence>
<keyword evidence="2" id="KW-1185">Reference proteome</keyword>
<accession>A0A1I0RHX0</accession>
<dbReference type="RefSeq" id="WP_089895771.1">
    <property type="nucleotide sequence ID" value="NZ_FOJG01000001.1"/>
</dbReference>
<dbReference type="AlphaFoldDB" id="A0A1I0RHX0"/>
<protein>
    <submittedName>
        <fullName evidence="1">Uncharacterized protein</fullName>
    </submittedName>
</protein>
<dbReference type="EMBL" id="FOJG01000001">
    <property type="protein sequence ID" value="SEW40481.1"/>
    <property type="molecule type" value="Genomic_DNA"/>
</dbReference>
<name>A0A1I0RHX0_9BACT</name>
<dbReference type="OrthoDB" id="5328543at2"/>
<evidence type="ECO:0000313" key="1">
    <source>
        <dbReference type="EMBL" id="SEW40481.1"/>
    </source>
</evidence>
<dbReference type="STRING" id="29529.SAMN04488122_2860"/>
<gene>
    <name evidence="1" type="ORF">SAMN04488122_2860</name>
</gene>
<reference evidence="2" key="1">
    <citation type="submission" date="2016-10" db="EMBL/GenBank/DDBJ databases">
        <authorList>
            <person name="Varghese N."/>
            <person name="Submissions S."/>
        </authorList>
    </citation>
    <scope>NUCLEOTIDE SEQUENCE [LARGE SCALE GENOMIC DNA]</scope>
    <source>
        <strain evidence="2">DSM 3695</strain>
    </source>
</reference>
<dbReference type="Proteomes" id="UP000199310">
    <property type="component" value="Unassembled WGS sequence"/>
</dbReference>